<accession>A0A371FDC3</accession>
<organism evidence="1 2">
    <name type="scientific">Mucuna pruriens</name>
    <name type="common">Velvet bean</name>
    <name type="synonym">Dolichos pruriens</name>
    <dbReference type="NCBI Taxonomy" id="157652"/>
    <lineage>
        <taxon>Eukaryota</taxon>
        <taxon>Viridiplantae</taxon>
        <taxon>Streptophyta</taxon>
        <taxon>Embryophyta</taxon>
        <taxon>Tracheophyta</taxon>
        <taxon>Spermatophyta</taxon>
        <taxon>Magnoliopsida</taxon>
        <taxon>eudicotyledons</taxon>
        <taxon>Gunneridae</taxon>
        <taxon>Pentapetalae</taxon>
        <taxon>rosids</taxon>
        <taxon>fabids</taxon>
        <taxon>Fabales</taxon>
        <taxon>Fabaceae</taxon>
        <taxon>Papilionoideae</taxon>
        <taxon>50 kb inversion clade</taxon>
        <taxon>NPAAA clade</taxon>
        <taxon>indigoferoid/millettioid clade</taxon>
        <taxon>Phaseoleae</taxon>
        <taxon>Mucuna</taxon>
    </lineage>
</organism>
<evidence type="ECO:0000313" key="2">
    <source>
        <dbReference type="Proteomes" id="UP000257109"/>
    </source>
</evidence>
<protein>
    <submittedName>
        <fullName evidence="1">Uncharacterized protein</fullName>
    </submittedName>
</protein>
<comment type="caution">
    <text evidence="1">The sequence shown here is derived from an EMBL/GenBank/DDBJ whole genome shotgun (WGS) entry which is preliminary data.</text>
</comment>
<dbReference type="Proteomes" id="UP000257109">
    <property type="component" value="Unassembled WGS sequence"/>
</dbReference>
<proteinExistence type="predicted"/>
<dbReference type="EMBL" id="QJKJ01009562">
    <property type="protein sequence ID" value="RDX76275.1"/>
    <property type="molecule type" value="Genomic_DNA"/>
</dbReference>
<reference evidence="1" key="1">
    <citation type="submission" date="2018-05" db="EMBL/GenBank/DDBJ databases">
        <title>Draft genome of Mucuna pruriens seed.</title>
        <authorList>
            <person name="Nnadi N.E."/>
            <person name="Vos R."/>
            <person name="Hasami M.H."/>
            <person name="Devisetty U.K."/>
            <person name="Aguiy J.C."/>
        </authorList>
    </citation>
    <scope>NUCLEOTIDE SEQUENCE [LARGE SCALE GENOMIC DNA]</scope>
    <source>
        <strain evidence="1">JCA_2017</strain>
    </source>
</reference>
<gene>
    <name evidence="1" type="ORF">CR513_43751</name>
</gene>
<name>A0A371FDC3_MUCPR</name>
<dbReference type="OrthoDB" id="1747743at2759"/>
<dbReference type="AlphaFoldDB" id="A0A371FDC3"/>
<sequence length="78" mass="9272">MKFKEEIYFILSVLFKEKEVKIDKQVSVSFTIRKYKDEVLFDVVPMEAGHIFLDAHGNFIARKLLLLFCLQSKYLKIK</sequence>
<feature type="non-terminal residue" evidence="1">
    <location>
        <position position="1"/>
    </location>
</feature>
<evidence type="ECO:0000313" key="1">
    <source>
        <dbReference type="EMBL" id="RDX76275.1"/>
    </source>
</evidence>
<keyword evidence="2" id="KW-1185">Reference proteome</keyword>